<dbReference type="AlphaFoldDB" id="A2DPN9"/>
<dbReference type="EMBL" id="DS113228">
    <property type="protein sequence ID" value="EAY17639.1"/>
    <property type="molecule type" value="Genomic_DNA"/>
</dbReference>
<keyword evidence="2" id="KW-1185">Reference proteome</keyword>
<accession>A2DPN9</accession>
<dbReference type="RefSeq" id="XP_001329774.1">
    <property type="nucleotide sequence ID" value="XM_001329739.1"/>
</dbReference>
<reference evidence="1" key="2">
    <citation type="journal article" date="2007" name="Science">
        <title>Draft genome sequence of the sexually transmitted pathogen Trichomonas vaginalis.</title>
        <authorList>
            <person name="Carlton J.M."/>
            <person name="Hirt R.P."/>
            <person name="Silva J.C."/>
            <person name="Delcher A.L."/>
            <person name="Schatz M."/>
            <person name="Zhao Q."/>
            <person name="Wortman J.R."/>
            <person name="Bidwell S.L."/>
            <person name="Alsmark U.C.M."/>
            <person name="Besteiro S."/>
            <person name="Sicheritz-Ponten T."/>
            <person name="Noel C.J."/>
            <person name="Dacks J.B."/>
            <person name="Foster P.G."/>
            <person name="Simillion C."/>
            <person name="Van de Peer Y."/>
            <person name="Miranda-Saavedra D."/>
            <person name="Barton G.J."/>
            <person name="Westrop G.D."/>
            <person name="Mueller S."/>
            <person name="Dessi D."/>
            <person name="Fiori P.L."/>
            <person name="Ren Q."/>
            <person name="Paulsen I."/>
            <person name="Zhang H."/>
            <person name="Bastida-Corcuera F.D."/>
            <person name="Simoes-Barbosa A."/>
            <person name="Brown M.T."/>
            <person name="Hayes R.D."/>
            <person name="Mukherjee M."/>
            <person name="Okumura C.Y."/>
            <person name="Schneider R."/>
            <person name="Smith A.J."/>
            <person name="Vanacova S."/>
            <person name="Villalvazo M."/>
            <person name="Haas B.J."/>
            <person name="Pertea M."/>
            <person name="Feldblyum T.V."/>
            <person name="Utterback T.R."/>
            <person name="Shu C.L."/>
            <person name="Osoegawa K."/>
            <person name="de Jong P.J."/>
            <person name="Hrdy I."/>
            <person name="Horvathova L."/>
            <person name="Zubacova Z."/>
            <person name="Dolezal P."/>
            <person name="Malik S.B."/>
            <person name="Logsdon J.M. Jr."/>
            <person name="Henze K."/>
            <person name="Gupta A."/>
            <person name="Wang C.C."/>
            <person name="Dunne R.L."/>
            <person name="Upcroft J.A."/>
            <person name="Upcroft P."/>
            <person name="White O."/>
            <person name="Salzberg S.L."/>
            <person name="Tang P."/>
            <person name="Chiu C.-H."/>
            <person name="Lee Y.-S."/>
            <person name="Embley T.M."/>
            <person name="Coombs G.H."/>
            <person name="Mottram J.C."/>
            <person name="Tachezy J."/>
            <person name="Fraser-Liggett C.M."/>
            <person name="Johnson P.J."/>
        </authorList>
    </citation>
    <scope>NUCLEOTIDE SEQUENCE [LARGE SCALE GENOMIC DNA]</scope>
    <source>
        <strain evidence="1">G3</strain>
    </source>
</reference>
<dbReference type="OrthoDB" id="5814741at2759"/>
<dbReference type="VEuPathDB" id="TrichDB:TVAGG3_0935030"/>
<dbReference type="VEuPathDB" id="TrichDB:TVAG_235210"/>
<evidence type="ECO:0000313" key="1">
    <source>
        <dbReference type="EMBL" id="EAY17639.1"/>
    </source>
</evidence>
<sequence>MVKDFPNPPNQCSFKSNDNQGMVKYYVNSDHKDNSTSYFHHSNKDDWTTLTGSFCPRESRNYHIVARATSNLASSFNYDQVYIKKGFGWGFCEKDYGNLYLYANRCYPFVVSGNSGVSPNCHGLMDDNIIDSSKAVIMDCLTDDCLPGFYTDTCEKKNDAFCNNNGSPEYGRTSDGLGCYCDRFNDNIFCEDTTQFAFEEGRRGVQFISKYNDNLISTSEVFENFDMIEMSESYSKVIIESTLFVPHIQIFSSFYSQHLKANCSLMTMK</sequence>
<organism evidence="1 2">
    <name type="scientific">Trichomonas vaginalis (strain ATCC PRA-98 / G3)</name>
    <dbReference type="NCBI Taxonomy" id="412133"/>
    <lineage>
        <taxon>Eukaryota</taxon>
        <taxon>Metamonada</taxon>
        <taxon>Parabasalia</taxon>
        <taxon>Trichomonadida</taxon>
        <taxon>Trichomonadidae</taxon>
        <taxon>Trichomonas</taxon>
    </lineage>
</organism>
<gene>
    <name evidence="1" type="ORF">TVAG_235210</name>
</gene>
<dbReference type="KEGG" id="tva:4775657"/>
<evidence type="ECO:0000313" key="2">
    <source>
        <dbReference type="Proteomes" id="UP000001542"/>
    </source>
</evidence>
<dbReference type="InParanoid" id="A2DPN9"/>
<reference evidence="1" key="1">
    <citation type="submission" date="2006-10" db="EMBL/GenBank/DDBJ databases">
        <authorList>
            <person name="Amadeo P."/>
            <person name="Zhao Q."/>
            <person name="Wortman J."/>
            <person name="Fraser-Liggett C."/>
            <person name="Carlton J."/>
        </authorList>
    </citation>
    <scope>NUCLEOTIDE SEQUENCE</scope>
    <source>
        <strain evidence="1">G3</strain>
    </source>
</reference>
<proteinExistence type="predicted"/>
<name>A2DPN9_TRIV3</name>
<protein>
    <submittedName>
        <fullName evidence="1">Uncharacterized protein</fullName>
    </submittedName>
</protein>
<dbReference type="Proteomes" id="UP000001542">
    <property type="component" value="Unassembled WGS sequence"/>
</dbReference>